<sequence>MVKLPRYHVPSPALQLFQRRVKHEAFDEWVTLYLQDVDETVTHPQLFPAEILQIIFTEVTHLGAEDIDLTDKILIRTTILSCARVCRLWRSAALGNSALWVHVLDFQRMPISRLKYLLTFSAPHRFDLEHRDAPFCVHRKRDLRVLEMLQDHYLRVREWNIKYCMGHRAEYDARWLFSGQPFKSQLRTFRWTGPIPTIGVGLRRLRIPVLMLHKLAIHDVNFMPCMYMQHSTIPSQLTELSVCNLTRSAGLDPLQLLDVLRRTPYLRSLTLHDSIAHESHLHPIPFLDCAIDLFKLRKVSLADSWSMDAFVDLFKNINTPAACDFELILPIQPRSSDIHIFPWGDFFRERIIGLFHFYRLQGLFQVPSLELNINPLMEYPITLGTVDSARAKPGTTGTSTDGHTPTFPMITIKLRRLAEEELHQAVVHTKPLLEHVTDFRIILNDAQSILVSDPSLPFGVIWPMLVGMWNVTTLTMDENAITLLLPLLHTFIPTVKGDVRTSVITHPNGTTIHSETLDMVVRRDLSYFPPVLPALGAQILVDFLKGKCRQSHLAPDDSKDELEDELPTLPNLSLIVPMKGVDLAQGRPASVVLLQYMQWRWTTGRPVDVQSSDL</sequence>
<dbReference type="EMBL" id="SDEE01000486">
    <property type="protein sequence ID" value="RXW15984.1"/>
    <property type="molecule type" value="Genomic_DNA"/>
</dbReference>
<evidence type="ECO:0000313" key="3">
    <source>
        <dbReference type="Proteomes" id="UP000290288"/>
    </source>
</evidence>
<evidence type="ECO:0000313" key="2">
    <source>
        <dbReference type="EMBL" id="RXW15984.1"/>
    </source>
</evidence>
<keyword evidence="3" id="KW-1185">Reference proteome</keyword>
<dbReference type="Proteomes" id="UP000290288">
    <property type="component" value="Unassembled WGS sequence"/>
</dbReference>
<protein>
    <recommendedName>
        <fullName evidence="1">F-box domain-containing protein</fullName>
    </recommendedName>
</protein>
<dbReference type="OrthoDB" id="2874222at2759"/>
<gene>
    <name evidence="2" type="ORF">EST38_g9871</name>
</gene>
<feature type="domain" description="F-box" evidence="1">
    <location>
        <begin position="48"/>
        <end position="103"/>
    </location>
</feature>
<dbReference type="InterPro" id="IPR001810">
    <property type="entry name" value="F-box_dom"/>
</dbReference>
<name>A0A4Q2DBQ8_9AGAR</name>
<organism evidence="2 3">
    <name type="scientific">Candolleomyces aberdarensis</name>
    <dbReference type="NCBI Taxonomy" id="2316362"/>
    <lineage>
        <taxon>Eukaryota</taxon>
        <taxon>Fungi</taxon>
        <taxon>Dikarya</taxon>
        <taxon>Basidiomycota</taxon>
        <taxon>Agaricomycotina</taxon>
        <taxon>Agaricomycetes</taxon>
        <taxon>Agaricomycetidae</taxon>
        <taxon>Agaricales</taxon>
        <taxon>Agaricineae</taxon>
        <taxon>Psathyrellaceae</taxon>
        <taxon>Candolleomyces</taxon>
    </lineage>
</organism>
<evidence type="ECO:0000259" key="1">
    <source>
        <dbReference type="Pfam" id="PF12937"/>
    </source>
</evidence>
<accession>A0A4Q2DBQ8</accession>
<dbReference type="AlphaFoldDB" id="A0A4Q2DBQ8"/>
<comment type="caution">
    <text evidence="2">The sequence shown here is derived from an EMBL/GenBank/DDBJ whole genome shotgun (WGS) entry which is preliminary data.</text>
</comment>
<dbReference type="Pfam" id="PF12937">
    <property type="entry name" value="F-box-like"/>
    <property type="match status" value="1"/>
</dbReference>
<proteinExistence type="predicted"/>
<reference evidence="2 3" key="1">
    <citation type="submission" date="2019-01" db="EMBL/GenBank/DDBJ databases">
        <title>Draft genome sequence of Psathyrella aberdarensis IHI B618.</title>
        <authorList>
            <person name="Buettner E."/>
            <person name="Kellner H."/>
        </authorList>
    </citation>
    <scope>NUCLEOTIDE SEQUENCE [LARGE SCALE GENOMIC DNA]</scope>
    <source>
        <strain evidence="2 3">IHI B618</strain>
    </source>
</reference>